<accession>A0ABR9AIL8</accession>
<comment type="caution">
    <text evidence="5">The sequence shown here is derived from an EMBL/GenBank/DDBJ whole genome shotgun (WGS) entry which is preliminary data.</text>
</comment>
<protein>
    <submittedName>
        <fullName evidence="5">AraC family transcriptional regulator</fullName>
    </submittedName>
</protein>
<dbReference type="InterPro" id="IPR018060">
    <property type="entry name" value="HTH_AraC"/>
</dbReference>
<dbReference type="InterPro" id="IPR050204">
    <property type="entry name" value="AraC_XylS_family_regulators"/>
</dbReference>
<evidence type="ECO:0000313" key="5">
    <source>
        <dbReference type="EMBL" id="MBD8488162.1"/>
    </source>
</evidence>
<evidence type="ECO:0000256" key="3">
    <source>
        <dbReference type="ARBA" id="ARBA00023163"/>
    </source>
</evidence>
<dbReference type="InterPro" id="IPR009594">
    <property type="entry name" value="Tscrpt_reg_HTH_AraC_N"/>
</dbReference>
<dbReference type="EMBL" id="JACYTQ010000002">
    <property type="protein sequence ID" value="MBD8488162.1"/>
    <property type="molecule type" value="Genomic_DNA"/>
</dbReference>
<gene>
    <name evidence="5" type="ORF">IFO69_05325</name>
</gene>
<proteinExistence type="predicted"/>
<dbReference type="RefSeq" id="WP_192009055.1">
    <property type="nucleotide sequence ID" value="NZ_JACYTQ010000002.1"/>
</dbReference>
<name>A0ABR9AIL8_9BACT</name>
<dbReference type="Pfam" id="PF06719">
    <property type="entry name" value="AraC_N"/>
    <property type="match status" value="1"/>
</dbReference>
<dbReference type="InterPro" id="IPR009057">
    <property type="entry name" value="Homeodomain-like_sf"/>
</dbReference>
<dbReference type="InterPro" id="IPR018062">
    <property type="entry name" value="HTH_AraC-typ_CS"/>
</dbReference>
<dbReference type="Proteomes" id="UP000647133">
    <property type="component" value="Unassembled WGS sequence"/>
</dbReference>
<dbReference type="Pfam" id="PF12833">
    <property type="entry name" value="HTH_18"/>
    <property type="match status" value="1"/>
</dbReference>
<dbReference type="PROSITE" id="PS00041">
    <property type="entry name" value="HTH_ARAC_FAMILY_1"/>
    <property type="match status" value="1"/>
</dbReference>
<evidence type="ECO:0000256" key="2">
    <source>
        <dbReference type="ARBA" id="ARBA00023125"/>
    </source>
</evidence>
<feature type="domain" description="HTH araC/xylS-type" evidence="4">
    <location>
        <begin position="204"/>
        <end position="302"/>
    </location>
</feature>
<dbReference type="Gene3D" id="1.10.10.60">
    <property type="entry name" value="Homeodomain-like"/>
    <property type="match status" value="2"/>
</dbReference>
<reference evidence="5 6" key="1">
    <citation type="submission" date="2020-09" db="EMBL/GenBank/DDBJ databases">
        <title>Echinicola sp. CAU 1574 isolated from sand of Sido Beach.</title>
        <authorList>
            <person name="Kim W."/>
        </authorList>
    </citation>
    <scope>NUCLEOTIDE SEQUENCE [LARGE SCALE GENOMIC DNA]</scope>
    <source>
        <strain evidence="5 6">CAU 1574</strain>
    </source>
</reference>
<dbReference type="PRINTS" id="PR00032">
    <property type="entry name" value="HTHARAC"/>
</dbReference>
<keyword evidence="6" id="KW-1185">Reference proteome</keyword>
<keyword evidence="2" id="KW-0238">DNA-binding</keyword>
<keyword evidence="3" id="KW-0804">Transcription</keyword>
<dbReference type="SUPFAM" id="SSF46689">
    <property type="entry name" value="Homeodomain-like"/>
    <property type="match status" value="2"/>
</dbReference>
<keyword evidence="1" id="KW-0805">Transcription regulation</keyword>
<evidence type="ECO:0000256" key="1">
    <source>
        <dbReference type="ARBA" id="ARBA00023015"/>
    </source>
</evidence>
<organism evidence="5 6">
    <name type="scientific">Echinicola arenosa</name>
    <dbReference type="NCBI Taxonomy" id="2774144"/>
    <lineage>
        <taxon>Bacteria</taxon>
        <taxon>Pseudomonadati</taxon>
        <taxon>Bacteroidota</taxon>
        <taxon>Cytophagia</taxon>
        <taxon>Cytophagales</taxon>
        <taxon>Cyclobacteriaceae</taxon>
        <taxon>Echinicola</taxon>
    </lineage>
</organism>
<sequence>MLNTIHIKEKYKIFSSPKSEVEHRTAHQADHAVLNVYETSKLAHNFDLQFDNPVIVSMIQGKKIMHLRSQDAFEFLPGQSIVMPASELMYIDFPEATFDDPTQCLALEISEGFVQETMAWLNEHFPKIDEEKWTWSKDNFLLMNNQLVQENLNSLIRVMVDNGFGKQMKASNTTRELIASLMQTQARHYLLKNVDKLSTRNRLAHVVRYIRQNLHQVMNVDGLASQACLSRAQFFRAFQRELGETPVRFVNRERLELAKKQILWKGSNITEACFESGFSSVNYFSRVFKQFEGMSPTEWKERELIRKRA</sequence>
<evidence type="ECO:0000259" key="4">
    <source>
        <dbReference type="PROSITE" id="PS01124"/>
    </source>
</evidence>
<dbReference type="InterPro" id="IPR020449">
    <property type="entry name" value="Tscrpt_reg_AraC-type_HTH"/>
</dbReference>
<dbReference type="SMART" id="SM00342">
    <property type="entry name" value="HTH_ARAC"/>
    <property type="match status" value="1"/>
</dbReference>
<evidence type="ECO:0000313" key="6">
    <source>
        <dbReference type="Proteomes" id="UP000647133"/>
    </source>
</evidence>
<dbReference type="PROSITE" id="PS01124">
    <property type="entry name" value="HTH_ARAC_FAMILY_2"/>
    <property type="match status" value="1"/>
</dbReference>
<dbReference type="PANTHER" id="PTHR46796:SF6">
    <property type="entry name" value="ARAC SUBFAMILY"/>
    <property type="match status" value="1"/>
</dbReference>
<dbReference type="PANTHER" id="PTHR46796">
    <property type="entry name" value="HTH-TYPE TRANSCRIPTIONAL ACTIVATOR RHAS-RELATED"/>
    <property type="match status" value="1"/>
</dbReference>